<organism evidence="1 2">
    <name type="scientific">Burkholderia pseudomallei (strain 1106a)</name>
    <dbReference type="NCBI Taxonomy" id="357348"/>
    <lineage>
        <taxon>Bacteria</taxon>
        <taxon>Pseudomonadati</taxon>
        <taxon>Pseudomonadota</taxon>
        <taxon>Betaproteobacteria</taxon>
        <taxon>Burkholderiales</taxon>
        <taxon>Burkholderiaceae</taxon>
        <taxon>Burkholderia</taxon>
        <taxon>pseudomallei group</taxon>
    </lineage>
</organism>
<reference evidence="1 2" key="1">
    <citation type="submission" date="2007-02" db="EMBL/GenBank/DDBJ databases">
        <authorList>
            <person name="DeShazer D."/>
            <person name="Woods D.E."/>
            <person name="Nierman W.C."/>
        </authorList>
    </citation>
    <scope>NUCLEOTIDE SEQUENCE [LARGE SCALE GENOMIC DNA]</scope>
    <source>
        <strain evidence="1 2">1106a</strain>
    </source>
</reference>
<accession>A3NRD0</accession>
<dbReference type="HOGENOM" id="CLU_2859098_0_0_4"/>
<evidence type="ECO:0000313" key="2">
    <source>
        <dbReference type="Proteomes" id="UP000006738"/>
    </source>
</evidence>
<name>A3NRD0_BURP0</name>
<protein>
    <submittedName>
        <fullName evidence="1">Uncharacterized protein</fullName>
    </submittedName>
</protein>
<dbReference type="AlphaFoldDB" id="A3NRD0"/>
<dbReference type="KEGG" id="bpl:BURPS1106A_0619"/>
<proteinExistence type="predicted"/>
<dbReference type="Proteomes" id="UP000006738">
    <property type="component" value="Chromosome I"/>
</dbReference>
<dbReference type="EMBL" id="CP000572">
    <property type="protein sequence ID" value="ABN88771.1"/>
    <property type="molecule type" value="Genomic_DNA"/>
</dbReference>
<evidence type="ECO:0000313" key="1">
    <source>
        <dbReference type="EMBL" id="ABN88771.1"/>
    </source>
</evidence>
<sequence length="64" mass="7181">MLASQFKADFSNCMRKPKKKHTQFSLIGTLAGKRPVSWMATRHLLDSNLVPGKRMSAMLTSTDL</sequence>
<gene>
    <name evidence="1" type="ordered locus">BURPS1106A_0619</name>
</gene>